<evidence type="ECO:0000256" key="1">
    <source>
        <dbReference type="SAM" id="Phobius"/>
    </source>
</evidence>
<organism evidence="2 3">
    <name type="scientific">Meiothermus taiwanensis</name>
    <dbReference type="NCBI Taxonomy" id="172827"/>
    <lineage>
        <taxon>Bacteria</taxon>
        <taxon>Thermotogati</taxon>
        <taxon>Deinococcota</taxon>
        <taxon>Deinococci</taxon>
        <taxon>Thermales</taxon>
        <taxon>Thermaceae</taxon>
        <taxon>Meiothermus</taxon>
    </lineage>
</organism>
<evidence type="ECO:0000313" key="2">
    <source>
        <dbReference type="EMBL" id="RIH74296.1"/>
    </source>
</evidence>
<keyword evidence="1" id="KW-0812">Transmembrane</keyword>
<name>A0A399DQF4_9DEIN</name>
<dbReference type="AlphaFoldDB" id="A0A399DQF4"/>
<dbReference type="Proteomes" id="UP000266089">
    <property type="component" value="Unassembled WGS sequence"/>
</dbReference>
<proteinExistence type="predicted"/>
<dbReference type="EMBL" id="QWKX01000127">
    <property type="protein sequence ID" value="RIH74296.1"/>
    <property type="molecule type" value="Genomic_DNA"/>
</dbReference>
<dbReference type="OrthoDB" id="33097at2"/>
<evidence type="ECO:0000313" key="3">
    <source>
        <dbReference type="Proteomes" id="UP000266089"/>
    </source>
</evidence>
<feature type="transmembrane region" description="Helical" evidence="1">
    <location>
        <begin position="65"/>
        <end position="87"/>
    </location>
</feature>
<reference evidence="2 3" key="1">
    <citation type="submission" date="2018-08" db="EMBL/GenBank/DDBJ databases">
        <title>Meiothermus cateniformans JCM 15151 genome sequencing project.</title>
        <authorList>
            <person name="Da Costa M.S."/>
            <person name="Albuquerque L."/>
            <person name="Raposo P."/>
            <person name="Froufe H.J.C."/>
            <person name="Barroso C.S."/>
            <person name="Egas C."/>
        </authorList>
    </citation>
    <scope>NUCLEOTIDE SEQUENCE [LARGE SCALE GENOMIC DNA]</scope>
    <source>
        <strain evidence="2 3">JCM 15151</strain>
    </source>
</reference>
<sequence length="96" mass="10471">MVQILLVLGLLLMVYNTYTGLQVKGQAPGGIIGERLTQLNALVIFFTLGYLLVGILTWNRPADTLLAIMALILLFGAIFVFLVLRLVQAILKALEG</sequence>
<dbReference type="RefSeq" id="WP_027886809.1">
    <property type="nucleotide sequence ID" value="NZ_JBHSXZ010000060.1"/>
</dbReference>
<keyword evidence="1" id="KW-1133">Transmembrane helix</keyword>
<keyword evidence="1" id="KW-0472">Membrane</keyword>
<comment type="caution">
    <text evidence="2">The sequence shown here is derived from an EMBL/GenBank/DDBJ whole genome shotgun (WGS) entry which is preliminary data.</text>
</comment>
<accession>A0A399DQF4</accession>
<protein>
    <submittedName>
        <fullName evidence="2">Uncharacterized protein</fullName>
    </submittedName>
</protein>
<gene>
    <name evidence="2" type="ORF">Mcate_02766</name>
</gene>
<feature type="transmembrane region" description="Helical" evidence="1">
    <location>
        <begin position="38"/>
        <end position="58"/>
    </location>
</feature>